<evidence type="ECO:0000256" key="2">
    <source>
        <dbReference type="ARBA" id="ARBA00022801"/>
    </source>
</evidence>
<dbReference type="InterPro" id="IPR032506">
    <property type="entry name" value="SGSH_C"/>
</dbReference>
<dbReference type="PANTHER" id="PTHR43108">
    <property type="entry name" value="N-ACETYLGLUCOSAMINE-6-SULFATASE FAMILY MEMBER"/>
    <property type="match status" value="1"/>
</dbReference>
<gene>
    <name evidence="4" type="ORF">Cop2CBH44_27630</name>
</gene>
<keyword evidence="5" id="KW-1185">Reference proteome</keyword>
<keyword evidence="2" id="KW-0378">Hydrolase</keyword>
<dbReference type="PROSITE" id="PS51257">
    <property type="entry name" value="PROKAR_LIPOPROTEIN"/>
    <property type="match status" value="1"/>
</dbReference>
<dbReference type="AlphaFoldDB" id="A0A7G1HXP9"/>
<dbReference type="Pfam" id="PF16347">
    <property type="entry name" value="SGSH_C"/>
    <property type="match status" value="1"/>
</dbReference>
<dbReference type="RefSeq" id="WP_200755041.1">
    <property type="nucleotide sequence ID" value="NZ_AP023322.1"/>
</dbReference>
<accession>A0A7G1HXP9</accession>
<organism evidence="4 5">
    <name type="scientific">Coprobacter secundus subsp. similis</name>
    <dbReference type="NCBI Taxonomy" id="2751153"/>
    <lineage>
        <taxon>Bacteria</taxon>
        <taxon>Pseudomonadati</taxon>
        <taxon>Bacteroidota</taxon>
        <taxon>Bacteroidia</taxon>
        <taxon>Bacteroidales</taxon>
        <taxon>Barnesiellaceae</taxon>
        <taxon>Coprobacter</taxon>
    </lineage>
</organism>
<dbReference type="Gene3D" id="3.40.720.10">
    <property type="entry name" value="Alkaline Phosphatase, subunit A"/>
    <property type="match status" value="2"/>
</dbReference>
<dbReference type="PANTHER" id="PTHR43108:SF6">
    <property type="entry name" value="N-SULPHOGLUCOSAMINE SULPHOHYDROLASE"/>
    <property type="match status" value="1"/>
</dbReference>
<dbReference type="GO" id="GO:0016787">
    <property type="term" value="F:hydrolase activity"/>
    <property type="evidence" value="ECO:0007669"/>
    <property type="project" value="UniProtKB-KW"/>
</dbReference>
<dbReference type="InterPro" id="IPR017850">
    <property type="entry name" value="Alkaline_phosphatase_core_sf"/>
</dbReference>
<dbReference type="Proteomes" id="UP000594042">
    <property type="component" value="Chromosome"/>
</dbReference>
<evidence type="ECO:0000313" key="4">
    <source>
        <dbReference type="EMBL" id="BCI64410.1"/>
    </source>
</evidence>
<sequence length="558" mass="65010">MNRHALSSMLVPVAALGSLTGCSMKPKDNKPEKKPNIIVIMTDDHTTQGISCYGSQLIQTPNLDRIANEGMRFDNCYVSNAISGPSRACILTGKMSHINGFTDNSQTFNGDQETFPKLLQKSGYQTAMIGKWHLNSDPQGFDFWSILLGQGEYYSPDFKENGKEIREKGYVTDIITDKAIKFIENRDTSKPFAMLYYHKAPHRNWMPAQRHLGIYNDITFPEPETLFDDYSTRGRAAKETMMEIANHMWNDWDLKIATPEELAGEYDDTRAADINKAEVARANQQSNGLQQLRAAYNRMTPEEKEVWNKAYAKRIEEFRTKEMKGKELISWKYQQYIRDYLATTLAVDENVGRLLDYLEQIGELDNTIIVYTSDQGFFLGEHGWFDKRFMYEECQRTPLMIRYPKAIKAGTVSKALSMNIDFAPTFLDFAGIEIPKEIQGRSLRPVLEHEGNIPENWRKAVYYHYYEYPSWHMVKRHYGIRTERYKLIHFYNDADYWELFDMQNDKNELNNVYGKPEYKKVQEDMTKLLYELQQEYKDTDPTEQTIQFFKGDDGANKH</sequence>
<dbReference type="PROSITE" id="PS00523">
    <property type="entry name" value="SULFATASE_1"/>
    <property type="match status" value="1"/>
</dbReference>
<protein>
    <submittedName>
        <fullName evidence="4">N-acetylglucosamine-6-sulfatase</fullName>
    </submittedName>
</protein>
<proteinExistence type="inferred from homology"/>
<name>A0A7G1HXP9_9BACT</name>
<feature type="domain" description="N-sulphoglucosamine sulphohydrolase C-terminal" evidence="3">
    <location>
        <begin position="380"/>
        <end position="534"/>
    </location>
</feature>
<dbReference type="PROSITE" id="PS00149">
    <property type="entry name" value="SULFATASE_2"/>
    <property type="match status" value="1"/>
</dbReference>
<evidence type="ECO:0000256" key="1">
    <source>
        <dbReference type="ARBA" id="ARBA00008779"/>
    </source>
</evidence>
<comment type="similarity">
    <text evidence="1">Belongs to the sulfatase family.</text>
</comment>
<evidence type="ECO:0000259" key="3">
    <source>
        <dbReference type="Pfam" id="PF16347"/>
    </source>
</evidence>
<evidence type="ECO:0000313" key="5">
    <source>
        <dbReference type="Proteomes" id="UP000594042"/>
    </source>
</evidence>
<reference evidence="5" key="1">
    <citation type="submission" date="2020-07" db="EMBL/GenBank/DDBJ databases">
        <title>Complete genome sequencing of Coprobacter sp. strain 2CBH44.</title>
        <authorList>
            <person name="Sakamoto M."/>
            <person name="Murakami T."/>
            <person name="Mori H."/>
        </authorList>
    </citation>
    <scope>NUCLEOTIDE SEQUENCE [LARGE SCALE GENOMIC DNA]</scope>
    <source>
        <strain evidence="5">2CBH44</strain>
    </source>
</reference>
<dbReference type="CDD" id="cd16031">
    <property type="entry name" value="G6S_like"/>
    <property type="match status" value="1"/>
</dbReference>
<dbReference type="SUPFAM" id="SSF53649">
    <property type="entry name" value="Alkaline phosphatase-like"/>
    <property type="match status" value="1"/>
</dbReference>
<dbReference type="KEGG" id="copr:Cop2CBH44_27630"/>
<dbReference type="EMBL" id="AP023322">
    <property type="protein sequence ID" value="BCI64410.1"/>
    <property type="molecule type" value="Genomic_DNA"/>
</dbReference>
<dbReference type="InterPro" id="IPR024607">
    <property type="entry name" value="Sulfatase_CS"/>
</dbReference>